<sequence length="237" mass="27585">MRHIVALSGGKDSAALALYLKGKVECEYVFYDTGRELPEVYEFLNQLEVRLGTVNRVRFRDRDFDWYLRQWGYMLPSPWRRWCTRYLKIYPYRHYVGKDDCIVYIGIRADEDREGKYDGAIATVAHAYPLKDAGIDRAGVLSILDGAGIKLPDFYRWRSTGGCWCCPFQRKSDWAGLKMFHPDLFQRAVEDEEKSIANSKGFTWRRGSRLTQIEAAVQAPLEIDEWEDRTPCLICAK</sequence>
<dbReference type="SUPFAM" id="SSF52402">
    <property type="entry name" value="Adenine nucleotide alpha hydrolases-like"/>
    <property type="match status" value="1"/>
</dbReference>
<dbReference type="PANTHER" id="PTHR43196">
    <property type="entry name" value="SULFATE ADENYLYLTRANSFERASE SUBUNIT 2"/>
    <property type="match status" value="1"/>
</dbReference>
<dbReference type="AlphaFoldDB" id="A0A0F9S488"/>
<feature type="domain" description="Phosphoadenosine phosphosulphate reductase" evidence="1">
    <location>
        <begin position="3"/>
        <end position="113"/>
    </location>
</feature>
<dbReference type="InterPro" id="IPR050128">
    <property type="entry name" value="Sulfate_adenylyltrnsfr_sub2"/>
</dbReference>
<dbReference type="InterPro" id="IPR002500">
    <property type="entry name" value="PAPS_reduct_dom"/>
</dbReference>
<dbReference type="Pfam" id="PF01507">
    <property type="entry name" value="PAPS_reduct"/>
    <property type="match status" value="1"/>
</dbReference>
<gene>
    <name evidence="2" type="ORF">LCGC14_0819700</name>
</gene>
<dbReference type="InterPro" id="IPR014729">
    <property type="entry name" value="Rossmann-like_a/b/a_fold"/>
</dbReference>
<evidence type="ECO:0000259" key="1">
    <source>
        <dbReference type="Pfam" id="PF01507"/>
    </source>
</evidence>
<dbReference type="GO" id="GO:0003824">
    <property type="term" value="F:catalytic activity"/>
    <property type="evidence" value="ECO:0007669"/>
    <property type="project" value="InterPro"/>
</dbReference>
<comment type="caution">
    <text evidence="2">The sequence shown here is derived from an EMBL/GenBank/DDBJ whole genome shotgun (WGS) entry which is preliminary data.</text>
</comment>
<proteinExistence type="predicted"/>
<dbReference type="EMBL" id="LAZR01002298">
    <property type="protein sequence ID" value="KKN31846.1"/>
    <property type="molecule type" value="Genomic_DNA"/>
</dbReference>
<evidence type="ECO:0000313" key="2">
    <source>
        <dbReference type="EMBL" id="KKN31846.1"/>
    </source>
</evidence>
<name>A0A0F9S488_9ZZZZ</name>
<dbReference type="PANTHER" id="PTHR43196:SF2">
    <property type="entry name" value="PHOSPHOADENOSINE PHOSPHOSULFATE REDUCTASE"/>
    <property type="match status" value="1"/>
</dbReference>
<reference evidence="2" key="1">
    <citation type="journal article" date="2015" name="Nature">
        <title>Complex archaea that bridge the gap between prokaryotes and eukaryotes.</title>
        <authorList>
            <person name="Spang A."/>
            <person name="Saw J.H."/>
            <person name="Jorgensen S.L."/>
            <person name="Zaremba-Niedzwiedzka K."/>
            <person name="Martijn J."/>
            <person name="Lind A.E."/>
            <person name="van Eijk R."/>
            <person name="Schleper C."/>
            <person name="Guy L."/>
            <person name="Ettema T.J."/>
        </authorList>
    </citation>
    <scope>NUCLEOTIDE SEQUENCE</scope>
</reference>
<accession>A0A0F9S488</accession>
<protein>
    <recommendedName>
        <fullName evidence="1">Phosphoadenosine phosphosulphate reductase domain-containing protein</fullName>
    </recommendedName>
</protein>
<organism evidence="2">
    <name type="scientific">marine sediment metagenome</name>
    <dbReference type="NCBI Taxonomy" id="412755"/>
    <lineage>
        <taxon>unclassified sequences</taxon>
        <taxon>metagenomes</taxon>
        <taxon>ecological metagenomes</taxon>
    </lineage>
</organism>
<dbReference type="Gene3D" id="3.40.50.620">
    <property type="entry name" value="HUPs"/>
    <property type="match status" value="1"/>
</dbReference>